<evidence type="ECO:0000313" key="1">
    <source>
        <dbReference type="EMBL" id="KAK2600630.1"/>
    </source>
</evidence>
<organism evidence="1 2">
    <name type="scientific">Phomopsis amygdali</name>
    <name type="common">Fusicoccum amygdali</name>
    <dbReference type="NCBI Taxonomy" id="1214568"/>
    <lineage>
        <taxon>Eukaryota</taxon>
        <taxon>Fungi</taxon>
        <taxon>Dikarya</taxon>
        <taxon>Ascomycota</taxon>
        <taxon>Pezizomycotina</taxon>
        <taxon>Sordariomycetes</taxon>
        <taxon>Sordariomycetidae</taxon>
        <taxon>Diaporthales</taxon>
        <taxon>Diaporthaceae</taxon>
        <taxon>Diaporthe</taxon>
    </lineage>
</organism>
<dbReference type="EMBL" id="JAUJFL010000006">
    <property type="protein sequence ID" value="KAK2600630.1"/>
    <property type="molecule type" value="Genomic_DNA"/>
</dbReference>
<reference evidence="1" key="1">
    <citation type="submission" date="2023-06" db="EMBL/GenBank/DDBJ databases">
        <authorList>
            <person name="Noh H."/>
        </authorList>
    </citation>
    <scope>NUCLEOTIDE SEQUENCE</scope>
    <source>
        <strain evidence="1">DUCC20226</strain>
    </source>
</reference>
<evidence type="ECO:0000313" key="2">
    <source>
        <dbReference type="Proteomes" id="UP001265746"/>
    </source>
</evidence>
<gene>
    <name evidence="1" type="ORF">N8I77_010151</name>
</gene>
<keyword evidence="2" id="KW-1185">Reference proteome</keyword>
<name>A0AAD9S6E3_PHOAM</name>
<dbReference type="AlphaFoldDB" id="A0AAD9S6E3"/>
<proteinExistence type="predicted"/>
<comment type="caution">
    <text evidence="1">The sequence shown here is derived from an EMBL/GenBank/DDBJ whole genome shotgun (WGS) entry which is preliminary data.</text>
</comment>
<sequence length="163" mass="17979">MLETEGQGISAGSKLDALDISYGQSDVNEYAYVSTISSPNVHRYCSGPDHVVIERTTVEEVDYLRRAGKNHPNILRYIDNLGEEIVVGHETSPKFLLFMEGANDNTLKDLITYVSTCLCNILTAILGMLSSFDVLRYGLRSKSWILIGSILGVKGVHLQRLGS</sequence>
<dbReference type="Proteomes" id="UP001265746">
    <property type="component" value="Unassembled WGS sequence"/>
</dbReference>
<protein>
    <submittedName>
        <fullName evidence="1">Uncharacterized protein</fullName>
    </submittedName>
</protein>
<accession>A0AAD9S6E3</accession>